<comment type="similarity">
    <text evidence="7">Belongs to the ADAD family.</text>
</comment>
<accession>A0AAV7D7V4</accession>
<evidence type="ECO:0000313" key="13">
    <source>
        <dbReference type="Proteomes" id="UP000824782"/>
    </source>
</evidence>
<dbReference type="GO" id="GO:0006396">
    <property type="term" value="P:RNA processing"/>
    <property type="evidence" value="ECO:0007669"/>
    <property type="project" value="InterPro"/>
</dbReference>
<dbReference type="SUPFAM" id="SSF54768">
    <property type="entry name" value="dsRNA-binding domain-like"/>
    <property type="match status" value="1"/>
</dbReference>
<evidence type="ECO:0000256" key="9">
    <source>
        <dbReference type="PROSITE-ProRule" id="PRU00266"/>
    </source>
</evidence>
<dbReference type="GO" id="GO:0005737">
    <property type="term" value="C:cytoplasm"/>
    <property type="evidence" value="ECO:0007669"/>
    <property type="project" value="TreeGrafter"/>
</dbReference>
<dbReference type="SMART" id="SM00358">
    <property type="entry name" value="DSRM"/>
    <property type="match status" value="1"/>
</dbReference>
<dbReference type="GO" id="GO:0007283">
    <property type="term" value="P:spermatogenesis"/>
    <property type="evidence" value="ECO:0007669"/>
    <property type="project" value="UniProtKB-KW"/>
</dbReference>
<dbReference type="InterPro" id="IPR002466">
    <property type="entry name" value="A_deamin"/>
</dbReference>
<keyword evidence="3" id="KW-0221">Differentiation</keyword>
<dbReference type="FunFam" id="3.30.160.20:FF:000033">
    <property type="entry name" value="Adenosine deaminase domain-containing 1 (testis-specific)"/>
    <property type="match status" value="1"/>
</dbReference>
<dbReference type="GO" id="GO:0003726">
    <property type="term" value="F:double-stranded RNA adenosine deaminase activity"/>
    <property type="evidence" value="ECO:0007669"/>
    <property type="project" value="TreeGrafter"/>
</dbReference>
<keyword evidence="13" id="KW-1185">Reference proteome</keyword>
<proteinExistence type="inferred from homology"/>
<dbReference type="GO" id="GO:0008251">
    <property type="term" value="F:tRNA-specific adenosine deaminase activity"/>
    <property type="evidence" value="ECO:0007669"/>
    <property type="project" value="TreeGrafter"/>
</dbReference>
<dbReference type="CDD" id="cd19905">
    <property type="entry name" value="DSRM_ADAD1"/>
    <property type="match status" value="1"/>
</dbReference>
<dbReference type="EMBL" id="WNYA01000001">
    <property type="protein sequence ID" value="KAG8592831.1"/>
    <property type="molecule type" value="Genomic_DNA"/>
</dbReference>
<dbReference type="Pfam" id="PF02137">
    <property type="entry name" value="A_deamin"/>
    <property type="match status" value="1"/>
</dbReference>
<keyword evidence="2" id="KW-0217">Developmental protein</keyword>
<protein>
    <recommendedName>
        <fullName evidence="8">Adenosine deaminase domain-containing protein 1</fullName>
    </recommendedName>
</protein>
<sequence>MAGVNCWNQVSTVPSFAQILKRNMPEEVSSFPSKSATSAPSAYYETHDAVVKITPVTGNFPEPFLSRAILPQPTLSSEPKKISREFIMKYKRGDLNPVSALHQFVQSQRMELDLKETVTTGNVFGAYFAFCAVVDGIQYKTGMGQNKKEAKSNAAKLALDELLQYEESDSYDKRAFVHEQIIKVIKDKFFELISKYQEYESCGNSLAAFVVETDGQQWEVVALGTGELNFGQNTQNDGRIVHDSHAIVSARRSLLRYFYRQLLLYFSGNSSLMKRSIFCREEATDLLALKQNLNVYLYMNQLPKGAAQANSQLSLTPLSLSAHETNDRLSLHISVEDKNYPVAYFPRDITTHISSMSPTDKLTKWEVLGVQGALLSIFIQPVYISNIIVGDAHCIDTRGLEVSIKRRIDDSLTSRLPMFYLVNRPYISIVSAVHQTQAAGGNYRLSLNWSQGDSSLEIVDAMQGKITESSPFKSGRSMASRLCKAAMLSRFNLLVKEAKKDDVYRGLSYHKAKNLSGSYQEAKFLLKSYFEQQGFGPWIVKPKSIENFTM</sequence>
<dbReference type="PANTHER" id="PTHR10910:SF103">
    <property type="entry name" value="ADENOSINE DEAMINASE DOMAIN-CONTAINING PROTEIN 1"/>
    <property type="match status" value="1"/>
</dbReference>
<dbReference type="GO" id="GO:0030154">
    <property type="term" value="P:cell differentiation"/>
    <property type="evidence" value="ECO:0007669"/>
    <property type="project" value="UniProtKB-KW"/>
</dbReference>
<dbReference type="PANTHER" id="PTHR10910">
    <property type="entry name" value="EUKARYOTE SPECIFIC DSRNA BINDING PROTEIN"/>
    <property type="match status" value="1"/>
</dbReference>
<evidence type="ECO:0000256" key="3">
    <source>
        <dbReference type="ARBA" id="ARBA00022782"/>
    </source>
</evidence>
<evidence type="ECO:0000256" key="5">
    <source>
        <dbReference type="ARBA" id="ARBA00022884"/>
    </source>
</evidence>
<dbReference type="Gene3D" id="3.30.160.20">
    <property type="match status" value="1"/>
</dbReference>
<reference evidence="12" key="1">
    <citation type="thesis" date="2020" institute="ProQuest LLC" country="789 East Eisenhower Parkway, Ann Arbor, MI, USA">
        <title>Comparative Genomics and Chromosome Evolution.</title>
        <authorList>
            <person name="Mudd A.B."/>
        </authorList>
    </citation>
    <scope>NUCLEOTIDE SEQUENCE</scope>
    <source>
        <strain evidence="12">237g6f4</strain>
        <tissue evidence="12">Blood</tissue>
    </source>
</reference>
<evidence type="ECO:0000256" key="8">
    <source>
        <dbReference type="ARBA" id="ARBA00067842"/>
    </source>
</evidence>
<comment type="subcellular location">
    <subcellularLocation>
        <location evidence="1">Nucleus</location>
    </subcellularLocation>
</comment>
<keyword evidence="5 9" id="KW-0694">RNA-binding</keyword>
<gene>
    <name evidence="12" type="ORF">GDO81_000641</name>
</gene>
<evidence type="ECO:0000256" key="7">
    <source>
        <dbReference type="ARBA" id="ARBA00061642"/>
    </source>
</evidence>
<dbReference type="InterPro" id="IPR014720">
    <property type="entry name" value="dsRBD_dom"/>
</dbReference>
<dbReference type="AlphaFoldDB" id="A0AAV7D7V4"/>
<evidence type="ECO:0000256" key="1">
    <source>
        <dbReference type="ARBA" id="ARBA00004123"/>
    </source>
</evidence>
<name>A0AAV7D7V4_ENGPU</name>
<dbReference type="SMART" id="SM00552">
    <property type="entry name" value="ADEAMc"/>
    <property type="match status" value="1"/>
</dbReference>
<dbReference type="Pfam" id="PF00035">
    <property type="entry name" value="dsrm"/>
    <property type="match status" value="1"/>
</dbReference>
<evidence type="ECO:0000313" key="12">
    <source>
        <dbReference type="EMBL" id="KAG8592831.1"/>
    </source>
</evidence>
<evidence type="ECO:0000259" key="11">
    <source>
        <dbReference type="PROSITE" id="PS50141"/>
    </source>
</evidence>
<comment type="caution">
    <text evidence="12">The sequence shown here is derived from an EMBL/GenBank/DDBJ whole genome shotgun (WGS) entry which is preliminary data.</text>
</comment>
<evidence type="ECO:0000259" key="10">
    <source>
        <dbReference type="PROSITE" id="PS50137"/>
    </source>
</evidence>
<dbReference type="GO" id="GO:0006382">
    <property type="term" value="P:adenosine to inosine editing"/>
    <property type="evidence" value="ECO:0007669"/>
    <property type="project" value="TreeGrafter"/>
</dbReference>
<evidence type="ECO:0000256" key="4">
    <source>
        <dbReference type="ARBA" id="ARBA00022871"/>
    </source>
</evidence>
<feature type="domain" description="A to I editase" evidence="11">
    <location>
        <begin position="220"/>
        <end position="548"/>
    </location>
</feature>
<dbReference type="EMBL" id="WNYA01000001">
    <property type="protein sequence ID" value="KAG8592832.1"/>
    <property type="molecule type" value="Genomic_DNA"/>
</dbReference>
<evidence type="ECO:0000256" key="2">
    <source>
        <dbReference type="ARBA" id="ARBA00022473"/>
    </source>
</evidence>
<feature type="domain" description="DRBM" evidence="10">
    <location>
        <begin position="96"/>
        <end position="164"/>
    </location>
</feature>
<keyword evidence="4" id="KW-0744">Spermatogenesis</keyword>
<organism evidence="12 13">
    <name type="scientific">Engystomops pustulosus</name>
    <name type="common">Tungara frog</name>
    <name type="synonym">Physalaemus pustulosus</name>
    <dbReference type="NCBI Taxonomy" id="76066"/>
    <lineage>
        <taxon>Eukaryota</taxon>
        <taxon>Metazoa</taxon>
        <taxon>Chordata</taxon>
        <taxon>Craniata</taxon>
        <taxon>Vertebrata</taxon>
        <taxon>Euteleostomi</taxon>
        <taxon>Amphibia</taxon>
        <taxon>Batrachia</taxon>
        <taxon>Anura</taxon>
        <taxon>Neobatrachia</taxon>
        <taxon>Hyloidea</taxon>
        <taxon>Leptodactylidae</taxon>
        <taxon>Leiuperinae</taxon>
        <taxon>Engystomops</taxon>
    </lineage>
</organism>
<dbReference type="GO" id="GO:0003725">
    <property type="term" value="F:double-stranded RNA binding"/>
    <property type="evidence" value="ECO:0007669"/>
    <property type="project" value="TreeGrafter"/>
</dbReference>
<dbReference type="Proteomes" id="UP000824782">
    <property type="component" value="Unassembled WGS sequence"/>
</dbReference>
<keyword evidence="6" id="KW-0539">Nucleus</keyword>
<dbReference type="GO" id="GO:0005730">
    <property type="term" value="C:nucleolus"/>
    <property type="evidence" value="ECO:0007669"/>
    <property type="project" value="TreeGrafter"/>
</dbReference>
<dbReference type="PROSITE" id="PS50141">
    <property type="entry name" value="A_DEAMIN_EDITASE"/>
    <property type="match status" value="1"/>
</dbReference>
<dbReference type="InterPro" id="IPR044455">
    <property type="entry name" value="ADAD1_DSRM"/>
</dbReference>
<evidence type="ECO:0000256" key="6">
    <source>
        <dbReference type="ARBA" id="ARBA00023242"/>
    </source>
</evidence>
<dbReference type="PROSITE" id="PS50137">
    <property type="entry name" value="DS_RBD"/>
    <property type="match status" value="1"/>
</dbReference>